<accession>A0AAV5RAG1</accession>
<sequence>MEYQALICYSTQSGTSEDLANAFSSELNNLTSDQNSSISRNLNSFSTNIDEFKNEISNYKIVIFFISSYGEGEPCDDSVKLFESLEKHVSSKNSKLDPLIPYYSIFGCGNSYYDQYQAAALCFKKMLDLDGSQQIGDLGYGNEAKNGIFDDYTAWSFDYFNVLSQFLDVKFTKIESYNPMYSVIEYNENKPERPTNPPYQEFKPFIADINIDSVKKYGDDYLEFEVNLHKNKSRLKYQTGDHVGIYPQNDDENVKKILRILKLDKDIKNGDKLKVVPVNRMESNRWLDLTFISYYDLLLNSVEINGVLTRTFIRNLIAYFMKNETVIEQLNQVISSAEVFKTNITDKRITLIKLFETMKYNKMTMTPYRYHS</sequence>
<keyword evidence="3" id="KW-0285">Flavoprotein</keyword>
<dbReference type="GO" id="GO:0003958">
    <property type="term" value="F:NADPH-hemoprotein reductase activity"/>
    <property type="evidence" value="ECO:0007669"/>
    <property type="project" value="TreeGrafter"/>
</dbReference>
<keyword evidence="10" id="KW-1185">Reference proteome</keyword>
<dbReference type="EMBL" id="BTGB01000009">
    <property type="protein sequence ID" value="GMM47992.1"/>
    <property type="molecule type" value="Genomic_DNA"/>
</dbReference>
<name>A0AAV5RAG1_PICKL</name>
<comment type="cofactor">
    <cofactor evidence="1">
        <name>FMN</name>
        <dbReference type="ChEBI" id="CHEBI:58210"/>
    </cofactor>
</comment>
<dbReference type="InterPro" id="IPR008254">
    <property type="entry name" value="Flavodoxin/NO_synth"/>
</dbReference>
<dbReference type="InterPro" id="IPR029039">
    <property type="entry name" value="Flavoprotein-like_sf"/>
</dbReference>
<reference evidence="9 10" key="1">
    <citation type="journal article" date="2023" name="Elife">
        <title>Identification of key yeast species and microbe-microbe interactions impacting larval growth of Drosophila in the wild.</title>
        <authorList>
            <person name="Mure A."/>
            <person name="Sugiura Y."/>
            <person name="Maeda R."/>
            <person name="Honda K."/>
            <person name="Sakurai N."/>
            <person name="Takahashi Y."/>
            <person name="Watada M."/>
            <person name="Katoh T."/>
            <person name="Gotoh A."/>
            <person name="Gotoh Y."/>
            <person name="Taniguchi I."/>
            <person name="Nakamura K."/>
            <person name="Hayashi T."/>
            <person name="Katayama T."/>
            <person name="Uemura T."/>
            <person name="Hattori Y."/>
        </authorList>
    </citation>
    <scope>NUCLEOTIDE SEQUENCE [LARGE SCALE GENOMIC DNA]</scope>
    <source>
        <strain evidence="9 10">PK-24</strain>
    </source>
</reference>
<gene>
    <name evidence="9" type="ORF">DAPK24_045900</name>
</gene>
<keyword evidence="7" id="KW-0560">Oxidoreductase</keyword>
<feature type="domain" description="Flavodoxin-like" evidence="8">
    <location>
        <begin position="5"/>
        <end position="160"/>
    </location>
</feature>
<dbReference type="Gene3D" id="2.40.30.10">
    <property type="entry name" value="Translation factors"/>
    <property type="match status" value="1"/>
</dbReference>
<evidence type="ECO:0000313" key="9">
    <source>
        <dbReference type="EMBL" id="GMM47992.1"/>
    </source>
</evidence>
<evidence type="ECO:0000256" key="3">
    <source>
        <dbReference type="ARBA" id="ARBA00022630"/>
    </source>
</evidence>
<evidence type="ECO:0000259" key="8">
    <source>
        <dbReference type="PROSITE" id="PS50902"/>
    </source>
</evidence>
<dbReference type="GO" id="GO:0005829">
    <property type="term" value="C:cytosol"/>
    <property type="evidence" value="ECO:0007669"/>
    <property type="project" value="TreeGrafter"/>
</dbReference>
<evidence type="ECO:0000256" key="4">
    <source>
        <dbReference type="ARBA" id="ARBA00022643"/>
    </source>
</evidence>
<dbReference type="Gene3D" id="3.40.50.360">
    <property type="match status" value="1"/>
</dbReference>
<dbReference type="GO" id="GO:0050660">
    <property type="term" value="F:flavin adenine dinucleotide binding"/>
    <property type="evidence" value="ECO:0007669"/>
    <property type="project" value="TreeGrafter"/>
</dbReference>
<dbReference type="AlphaFoldDB" id="A0AAV5RAG1"/>
<proteinExistence type="predicted"/>
<keyword evidence="4" id="KW-0288">FMN</keyword>
<evidence type="ECO:0000313" key="10">
    <source>
        <dbReference type="Proteomes" id="UP001378960"/>
    </source>
</evidence>
<protein>
    <recommendedName>
        <fullName evidence="8">Flavodoxin-like domain-containing protein</fullName>
    </recommendedName>
</protein>
<dbReference type="InterPro" id="IPR001094">
    <property type="entry name" value="Flavdoxin-like"/>
</dbReference>
<evidence type="ECO:0000256" key="6">
    <source>
        <dbReference type="ARBA" id="ARBA00022857"/>
    </source>
</evidence>
<organism evidence="9 10">
    <name type="scientific">Pichia kluyveri</name>
    <name type="common">Yeast</name>
    <dbReference type="NCBI Taxonomy" id="36015"/>
    <lineage>
        <taxon>Eukaryota</taxon>
        <taxon>Fungi</taxon>
        <taxon>Dikarya</taxon>
        <taxon>Ascomycota</taxon>
        <taxon>Saccharomycotina</taxon>
        <taxon>Pichiomycetes</taxon>
        <taxon>Pichiales</taxon>
        <taxon>Pichiaceae</taxon>
        <taxon>Pichia</taxon>
    </lineage>
</organism>
<dbReference type="InterPro" id="IPR023173">
    <property type="entry name" value="NADPH_Cyt_P450_Rdtase_alpha"/>
</dbReference>
<dbReference type="SUPFAM" id="SSF52218">
    <property type="entry name" value="Flavoproteins"/>
    <property type="match status" value="1"/>
</dbReference>
<dbReference type="PANTHER" id="PTHR19384:SF17">
    <property type="entry name" value="NADPH--CYTOCHROME P450 REDUCTASE"/>
    <property type="match status" value="1"/>
</dbReference>
<dbReference type="GO" id="GO:0010181">
    <property type="term" value="F:FMN binding"/>
    <property type="evidence" value="ECO:0007669"/>
    <property type="project" value="InterPro"/>
</dbReference>
<evidence type="ECO:0000256" key="1">
    <source>
        <dbReference type="ARBA" id="ARBA00001917"/>
    </source>
</evidence>
<dbReference type="InterPro" id="IPR003097">
    <property type="entry name" value="CysJ-like_FAD-binding"/>
</dbReference>
<dbReference type="InterPro" id="IPR017938">
    <property type="entry name" value="Riboflavin_synthase-like_b-brl"/>
</dbReference>
<evidence type="ECO:0000256" key="5">
    <source>
        <dbReference type="ARBA" id="ARBA00022827"/>
    </source>
</evidence>
<keyword evidence="5" id="KW-0274">FAD</keyword>
<keyword evidence="6" id="KW-0521">NADP</keyword>
<dbReference type="PRINTS" id="PR00369">
    <property type="entry name" value="FLAVODOXIN"/>
</dbReference>
<comment type="cofactor">
    <cofactor evidence="2">
        <name>FAD</name>
        <dbReference type="ChEBI" id="CHEBI:57692"/>
    </cofactor>
</comment>
<evidence type="ECO:0000256" key="2">
    <source>
        <dbReference type="ARBA" id="ARBA00001974"/>
    </source>
</evidence>
<dbReference type="Proteomes" id="UP001378960">
    <property type="component" value="Unassembled WGS sequence"/>
</dbReference>
<comment type="caution">
    <text evidence="9">The sequence shown here is derived from an EMBL/GenBank/DDBJ whole genome shotgun (WGS) entry which is preliminary data.</text>
</comment>
<dbReference type="Gene3D" id="1.20.990.10">
    <property type="entry name" value="NADPH-cytochrome p450 Reductase, Chain A, domain 3"/>
    <property type="match status" value="1"/>
</dbReference>
<dbReference type="Pfam" id="PF00258">
    <property type="entry name" value="Flavodoxin_1"/>
    <property type="match status" value="1"/>
</dbReference>
<dbReference type="PANTHER" id="PTHR19384">
    <property type="entry name" value="NITRIC OXIDE SYNTHASE-RELATED"/>
    <property type="match status" value="1"/>
</dbReference>
<dbReference type="Pfam" id="PF00667">
    <property type="entry name" value="FAD_binding_1"/>
    <property type="match status" value="1"/>
</dbReference>
<evidence type="ECO:0000256" key="7">
    <source>
        <dbReference type="ARBA" id="ARBA00023002"/>
    </source>
</evidence>
<dbReference type="SUPFAM" id="SSF63380">
    <property type="entry name" value="Riboflavin synthase domain-like"/>
    <property type="match status" value="1"/>
</dbReference>
<dbReference type="PROSITE" id="PS50902">
    <property type="entry name" value="FLAVODOXIN_LIKE"/>
    <property type="match status" value="1"/>
</dbReference>